<reference evidence="13 14" key="1">
    <citation type="submission" date="2021-01" db="EMBL/GenBank/DDBJ databases">
        <title>Whole genome shotgun sequence of Microbispora amethystogenes NBRC 101907.</title>
        <authorList>
            <person name="Komaki H."/>
            <person name="Tamura T."/>
        </authorList>
    </citation>
    <scope>NUCLEOTIDE SEQUENCE [LARGE SCALE GENOMIC DNA]</scope>
    <source>
        <strain evidence="13 14">NBRC 101907</strain>
    </source>
</reference>
<dbReference type="Gene3D" id="3.30.565.10">
    <property type="entry name" value="Histidine kinase-like ATPase, C-terminal domain"/>
    <property type="match status" value="1"/>
</dbReference>
<comment type="catalytic activity">
    <reaction evidence="1">
        <text>ATP + protein L-histidine = ADP + protein N-phospho-L-histidine.</text>
        <dbReference type="EC" id="2.7.13.3"/>
    </reaction>
</comment>
<dbReference type="Pfam" id="PF07730">
    <property type="entry name" value="HisKA_3"/>
    <property type="match status" value="1"/>
</dbReference>
<organism evidence="13 14">
    <name type="scientific">Microbispora amethystogenes</name>
    <dbReference type="NCBI Taxonomy" id="1427754"/>
    <lineage>
        <taxon>Bacteria</taxon>
        <taxon>Bacillati</taxon>
        <taxon>Actinomycetota</taxon>
        <taxon>Actinomycetes</taxon>
        <taxon>Streptosporangiales</taxon>
        <taxon>Streptosporangiaceae</taxon>
        <taxon>Microbispora</taxon>
    </lineage>
</organism>
<dbReference type="PANTHER" id="PTHR24421:SF10">
    <property type="entry name" value="NITRATE_NITRITE SENSOR PROTEIN NARQ"/>
    <property type="match status" value="1"/>
</dbReference>
<protein>
    <recommendedName>
        <fullName evidence="2">histidine kinase</fullName>
        <ecNumber evidence="2">2.7.13.3</ecNumber>
    </recommendedName>
</protein>
<evidence type="ECO:0000313" key="14">
    <source>
        <dbReference type="Proteomes" id="UP000651728"/>
    </source>
</evidence>
<dbReference type="InterPro" id="IPR011712">
    <property type="entry name" value="Sig_transdc_His_kin_sub3_dim/P"/>
</dbReference>
<evidence type="ECO:0000256" key="10">
    <source>
        <dbReference type="SAM" id="Phobius"/>
    </source>
</evidence>
<dbReference type="RefSeq" id="WP_239101672.1">
    <property type="nucleotide sequence ID" value="NZ_BAABEJ010000002.1"/>
</dbReference>
<evidence type="ECO:0000256" key="7">
    <source>
        <dbReference type="ARBA" id="ARBA00022840"/>
    </source>
</evidence>
<keyword evidence="10" id="KW-1133">Transmembrane helix</keyword>
<feature type="transmembrane region" description="Helical" evidence="10">
    <location>
        <begin position="106"/>
        <end position="124"/>
    </location>
</feature>
<feature type="domain" description="Signal transduction histidine kinase subgroup 3 dimerisation and phosphoacceptor" evidence="11">
    <location>
        <begin position="186"/>
        <end position="250"/>
    </location>
</feature>
<keyword evidence="7" id="KW-0067">ATP-binding</keyword>
<name>A0ABQ4FKW5_9ACTN</name>
<keyword evidence="8" id="KW-0902">Two-component regulatory system</keyword>
<evidence type="ECO:0000256" key="6">
    <source>
        <dbReference type="ARBA" id="ARBA00022777"/>
    </source>
</evidence>
<dbReference type="PANTHER" id="PTHR24421">
    <property type="entry name" value="NITRATE/NITRITE SENSOR PROTEIN NARX-RELATED"/>
    <property type="match status" value="1"/>
</dbReference>
<keyword evidence="10" id="KW-0472">Membrane</keyword>
<evidence type="ECO:0000259" key="12">
    <source>
        <dbReference type="Pfam" id="PF23539"/>
    </source>
</evidence>
<dbReference type="GO" id="GO:0016301">
    <property type="term" value="F:kinase activity"/>
    <property type="evidence" value="ECO:0007669"/>
    <property type="project" value="UniProtKB-KW"/>
</dbReference>
<gene>
    <name evidence="13" type="ORF">Mam01_55890</name>
</gene>
<feature type="region of interest" description="Disordered" evidence="9">
    <location>
        <begin position="362"/>
        <end position="391"/>
    </location>
</feature>
<feature type="transmembrane region" description="Helical" evidence="10">
    <location>
        <begin position="133"/>
        <end position="152"/>
    </location>
</feature>
<evidence type="ECO:0000256" key="1">
    <source>
        <dbReference type="ARBA" id="ARBA00000085"/>
    </source>
</evidence>
<evidence type="ECO:0000256" key="8">
    <source>
        <dbReference type="ARBA" id="ARBA00023012"/>
    </source>
</evidence>
<dbReference type="EMBL" id="BOOB01000045">
    <property type="protein sequence ID" value="GIH35425.1"/>
    <property type="molecule type" value="Genomic_DNA"/>
</dbReference>
<feature type="transmembrane region" description="Helical" evidence="10">
    <location>
        <begin position="17"/>
        <end position="35"/>
    </location>
</feature>
<dbReference type="EC" id="2.7.13.3" evidence="2"/>
<accession>A0ABQ4FKW5</accession>
<keyword evidence="5" id="KW-0547">Nucleotide-binding</keyword>
<sequence length="464" mass="48024">MNDPAASRHRRTRRDRFVDTAMFLLAAAFAFLMSAERLGAGPLPPGWLFPLDQVVGALGCAALWLRRRWPVGLAVTLVALSAVFEMVAGPMLAALFSVAVHRRPRISGAVFAASVLAAVVFTWLRPEPDTPPLATFMLGLALQGAATGWGLFVHHRRRLVLAQRDRAARMETEARLRAEQAQHLVREAIAREMHDVLGHRLSLLSVHAGALEFNPGADPADVARAARVIRESAHQALQDLREVIGVLRAPSGGTSGDLYGNPYGGSYGGSYGEEAATTRPGPPGLADLGRLLAESGEAGMRVRLRDDLGGRPRETVPGRTGHTAYRVVQEALTNARRHAPGAEVRLRLAGAPGEGLTIEVVNDTPATGRPETRGGGGTGSGGGIGGSGGSGSGIGIGSGGIGSGGIGIGIGGTGSGGGGSGHGLAGLAERVALAGGRLEHGPVRRDDGAGPGDWHVRAWLPWPA</sequence>
<dbReference type="InterPro" id="IPR036890">
    <property type="entry name" value="HATPase_C_sf"/>
</dbReference>
<keyword evidence="10" id="KW-0812">Transmembrane</keyword>
<keyword evidence="3" id="KW-0597">Phosphoprotein</keyword>
<comment type="caution">
    <text evidence="13">The sequence shown here is derived from an EMBL/GenBank/DDBJ whole genome shotgun (WGS) entry which is preliminary data.</text>
</comment>
<feature type="compositionally biased region" description="Gly residues" evidence="9">
    <location>
        <begin position="373"/>
        <end position="391"/>
    </location>
</feature>
<evidence type="ECO:0000313" key="13">
    <source>
        <dbReference type="EMBL" id="GIH35425.1"/>
    </source>
</evidence>
<keyword evidence="6 13" id="KW-0418">Kinase</keyword>
<keyword evidence="4" id="KW-0808">Transferase</keyword>
<dbReference type="Pfam" id="PF23539">
    <property type="entry name" value="DUF7134"/>
    <property type="match status" value="1"/>
</dbReference>
<evidence type="ECO:0000256" key="9">
    <source>
        <dbReference type="SAM" id="MobiDB-lite"/>
    </source>
</evidence>
<feature type="domain" description="DUF7134" evidence="12">
    <location>
        <begin position="13"/>
        <end position="142"/>
    </location>
</feature>
<evidence type="ECO:0000256" key="4">
    <source>
        <dbReference type="ARBA" id="ARBA00022679"/>
    </source>
</evidence>
<dbReference type="InterPro" id="IPR050482">
    <property type="entry name" value="Sensor_HK_TwoCompSys"/>
</dbReference>
<evidence type="ECO:0000256" key="2">
    <source>
        <dbReference type="ARBA" id="ARBA00012438"/>
    </source>
</evidence>
<dbReference type="InterPro" id="IPR055558">
    <property type="entry name" value="DUF7134"/>
</dbReference>
<dbReference type="Gene3D" id="1.20.5.1930">
    <property type="match status" value="1"/>
</dbReference>
<evidence type="ECO:0000259" key="11">
    <source>
        <dbReference type="Pfam" id="PF07730"/>
    </source>
</evidence>
<evidence type="ECO:0000256" key="3">
    <source>
        <dbReference type="ARBA" id="ARBA00022553"/>
    </source>
</evidence>
<keyword evidence="14" id="KW-1185">Reference proteome</keyword>
<feature type="transmembrane region" description="Helical" evidence="10">
    <location>
        <begin position="77"/>
        <end position="100"/>
    </location>
</feature>
<proteinExistence type="predicted"/>
<dbReference type="Proteomes" id="UP000651728">
    <property type="component" value="Unassembled WGS sequence"/>
</dbReference>
<evidence type="ECO:0000256" key="5">
    <source>
        <dbReference type="ARBA" id="ARBA00022741"/>
    </source>
</evidence>